<dbReference type="InterPro" id="IPR007560">
    <property type="entry name" value="Restrct_endonuc_IV_Mrr"/>
</dbReference>
<dbReference type="RefSeq" id="WP_171158022.1">
    <property type="nucleotide sequence ID" value="NZ_JABENB010000003.1"/>
</dbReference>
<comment type="caution">
    <text evidence="2">The sequence shown here is derived from an EMBL/GenBank/DDBJ whole genome shotgun (WGS) entry which is preliminary data.</text>
</comment>
<reference evidence="2 3" key="1">
    <citation type="submission" date="2020-05" db="EMBL/GenBank/DDBJ databases">
        <title>Flexivirga sp. ID2601S isolated from air conditioner.</title>
        <authorList>
            <person name="Kim D.H."/>
        </authorList>
    </citation>
    <scope>NUCLEOTIDE SEQUENCE [LARGE SCALE GENOMIC DNA]</scope>
    <source>
        <strain evidence="2 3">ID2601S</strain>
    </source>
</reference>
<dbReference type="Pfam" id="PF04471">
    <property type="entry name" value="Mrr_cat"/>
    <property type="match status" value="1"/>
</dbReference>
<dbReference type="InterPro" id="IPR011856">
    <property type="entry name" value="tRNA_endonuc-like_dom_sf"/>
</dbReference>
<dbReference type="PANTHER" id="PTHR30015:SF7">
    <property type="entry name" value="TYPE IV METHYL-DIRECTED RESTRICTION ENZYME ECOKMRR"/>
    <property type="match status" value="1"/>
</dbReference>
<dbReference type="GO" id="GO:0003677">
    <property type="term" value="F:DNA binding"/>
    <property type="evidence" value="ECO:0007669"/>
    <property type="project" value="InterPro"/>
</dbReference>
<dbReference type="EMBL" id="JABENB010000003">
    <property type="protein sequence ID" value="NNG41069.1"/>
    <property type="molecule type" value="Genomic_DNA"/>
</dbReference>
<dbReference type="PANTHER" id="PTHR30015">
    <property type="entry name" value="MRR RESTRICTION SYSTEM PROTEIN"/>
    <property type="match status" value="1"/>
</dbReference>
<evidence type="ECO:0000313" key="2">
    <source>
        <dbReference type="EMBL" id="NNG41069.1"/>
    </source>
</evidence>
<keyword evidence="3" id="KW-1185">Reference proteome</keyword>
<dbReference type="Proteomes" id="UP000557772">
    <property type="component" value="Unassembled WGS sequence"/>
</dbReference>
<gene>
    <name evidence="2" type="ORF">HJ588_17560</name>
</gene>
<dbReference type="InterPro" id="IPR052906">
    <property type="entry name" value="Type_IV_Methyl-Rstrct_Enzyme"/>
</dbReference>
<sequence>MIFDELMRAHGISTVPRAGLAMSHAARQPAAAPQVRAQPATVEAVRAAPAPAPPPLRAQPATVTTVTAEAVRASVPPPADSEELERVRHSLRQHRVALGNNLADVVGTLPGAAFGALVAELLRRTGFTVLTALTTTTSGSGSASEGLISRDPLGIDRLWLRAVQLPPRWVIDRSHLQGFVDAARMAGQEHGLLISTAVLTAEAQSAVAQLGAGISVIDGPRLIELMLQHDLGLAPELRVVVQRVDRAFFARL</sequence>
<name>A0A849AL32_9MICO</name>
<accession>A0A849AL32</accession>
<dbReference type="Gene3D" id="3.40.1350.10">
    <property type="match status" value="1"/>
</dbReference>
<proteinExistence type="predicted"/>
<dbReference type="AlphaFoldDB" id="A0A849AL32"/>
<protein>
    <recommendedName>
        <fullName evidence="1">Restriction endonuclease type IV Mrr domain-containing protein</fullName>
    </recommendedName>
</protein>
<organism evidence="2 3">
    <name type="scientific">Flexivirga aerilata</name>
    <dbReference type="NCBI Taxonomy" id="1656889"/>
    <lineage>
        <taxon>Bacteria</taxon>
        <taxon>Bacillati</taxon>
        <taxon>Actinomycetota</taxon>
        <taxon>Actinomycetes</taxon>
        <taxon>Micrococcales</taxon>
        <taxon>Dermacoccaceae</taxon>
        <taxon>Flexivirga</taxon>
    </lineage>
</organism>
<dbReference type="GO" id="GO:0015666">
    <property type="term" value="F:restriction endodeoxyribonuclease activity"/>
    <property type="evidence" value="ECO:0007669"/>
    <property type="project" value="TreeGrafter"/>
</dbReference>
<dbReference type="GO" id="GO:0009307">
    <property type="term" value="P:DNA restriction-modification system"/>
    <property type="evidence" value="ECO:0007669"/>
    <property type="project" value="InterPro"/>
</dbReference>
<evidence type="ECO:0000259" key="1">
    <source>
        <dbReference type="Pfam" id="PF04471"/>
    </source>
</evidence>
<feature type="domain" description="Restriction endonuclease type IV Mrr" evidence="1">
    <location>
        <begin position="109"/>
        <end position="226"/>
    </location>
</feature>
<evidence type="ECO:0000313" key="3">
    <source>
        <dbReference type="Proteomes" id="UP000557772"/>
    </source>
</evidence>